<evidence type="ECO:0000256" key="12">
    <source>
        <dbReference type="SAM" id="Phobius"/>
    </source>
</evidence>
<dbReference type="SUPFAM" id="SSF57196">
    <property type="entry name" value="EGF/Laminin"/>
    <property type="match status" value="2"/>
</dbReference>
<dbReference type="RefSeq" id="XP_006811577.1">
    <property type="nucleotide sequence ID" value="XM_006811514.1"/>
</dbReference>
<dbReference type="PROSITE" id="PS50026">
    <property type="entry name" value="EGF_3"/>
    <property type="match status" value="1"/>
</dbReference>
<evidence type="ECO:0000259" key="15">
    <source>
        <dbReference type="PROSITE" id="PS50026"/>
    </source>
</evidence>
<evidence type="ECO:0000256" key="5">
    <source>
        <dbReference type="ARBA" id="ARBA00022536"/>
    </source>
</evidence>
<comment type="similarity">
    <text evidence="2">Belongs to the fibulin family.</text>
</comment>
<evidence type="ECO:0000256" key="10">
    <source>
        <dbReference type="PROSITE-ProRule" id="PRU00076"/>
    </source>
</evidence>
<dbReference type="InterPro" id="IPR000082">
    <property type="entry name" value="SEA_dom"/>
</dbReference>
<dbReference type="CDD" id="cd00054">
    <property type="entry name" value="EGF_CA"/>
    <property type="match status" value="1"/>
</dbReference>
<proteinExistence type="inferred from homology"/>
<evidence type="ECO:0000256" key="9">
    <source>
        <dbReference type="ARBA" id="ARBA00023180"/>
    </source>
</evidence>
<dbReference type="SMART" id="SM00181">
    <property type="entry name" value="EGF"/>
    <property type="match status" value="2"/>
</dbReference>
<dbReference type="Pfam" id="PF01390">
    <property type="entry name" value="SEA"/>
    <property type="match status" value="1"/>
</dbReference>
<dbReference type="InterPro" id="IPR025155">
    <property type="entry name" value="WxxW_domain"/>
</dbReference>
<dbReference type="PROSITE" id="PS50024">
    <property type="entry name" value="SEA"/>
    <property type="match status" value="1"/>
</dbReference>
<evidence type="ECO:0000256" key="7">
    <source>
        <dbReference type="ARBA" id="ARBA00022737"/>
    </source>
</evidence>
<reference evidence="17" key="1">
    <citation type="submission" date="2025-08" db="UniProtKB">
        <authorList>
            <consortium name="RefSeq"/>
        </authorList>
    </citation>
    <scope>IDENTIFICATION</scope>
    <source>
        <tissue evidence="17">Testes</tissue>
    </source>
</reference>
<evidence type="ECO:0000256" key="13">
    <source>
        <dbReference type="SAM" id="SignalP"/>
    </source>
</evidence>
<keyword evidence="16" id="KW-1185">Reference proteome</keyword>
<evidence type="ECO:0000313" key="16">
    <source>
        <dbReference type="Proteomes" id="UP000694865"/>
    </source>
</evidence>
<evidence type="ECO:0000256" key="3">
    <source>
        <dbReference type="ARBA" id="ARBA00022525"/>
    </source>
</evidence>
<evidence type="ECO:0000256" key="2">
    <source>
        <dbReference type="ARBA" id="ARBA00006127"/>
    </source>
</evidence>
<comment type="caution">
    <text evidence="10">Lacks conserved residue(s) required for the propagation of feature annotation.</text>
</comment>
<keyword evidence="12" id="KW-0812">Transmembrane</keyword>
<keyword evidence="4" id="KW-0272">Extracellular matrix</keyword>
<feature type="signal peptide" evidence="13">
    <location>
        <begin position="1"/>
        <end position="27"/>
    </location>
</feature>
<dbReference type="PROSITE" id="PS01186">
    <property type="entry name" value="EGF_2"/>
    <property type="match status" value="1"/>
</dbReference>
<dbReference type="InterPro" id="IPR000152">
    <property type="entry name" value="EGF-type_Asp/Asn_hydroxyl_site"/>
</dbReference>
<keyword evidence="12" id="KW-1133">Transmembrane helix</keyword>
<evidence type="ECO:0000256" key="11">
    <source>
        <dbReference type="SAM" id="MobiDB-lite"/>
    </source>
</evidence>
<dbReference type="Pfam" id="PF12662">
    <property type="entry name" value="cEGF"/>
    <property type="match status" value="1"/>
</dbReference>
<keyword evidence="3" id="KW-0964">Secreted</keyword>
<dbReference type="Pfam" id="PF14670">
    <property type="entry name" value="FXa_inhibition"/>
    <property type="match status" value="1"/>
</dbReference>
<dbReference type="PROSITE" id="PS01187">
    <property type="entry name" value="EGF_CA"/>
    <property type="match status" value="1"/>
</dbReference>
<dbReference type="InterPro" id="IPR000742">
    <property type="entry name" value="EGF"/>
</dbReference>
<evidence type="ECO:0000256" key="1">
    <source>
        <dbReference type="ARBA" id="ARBA00004498"/>
    </source>
</evidence>
<feature type="domain" description="EGF-like" evidence="15">
    <location>
        <begin position="66"/>
        <end position="106"/>
    </location>
</feature>
<evidence type="ECO:0000259" key="14">
    <source>
        <dbReference type="PROSITE" id="PS50024"/>
    </source>
</evidence>
<dbReference type="InterPro" id="IPR026823">
    <property type="entry name" value="cEGF"/>
</dbReference>
<dbReference type="Gene3D" id="3.30.70.960">
    <property type="entry name" value="SEA domain"/>
    <property type="match status" value="1"/>
</dbReference>
<accession>A0ABM0LUY6</accession>
<protein>
    <submittedName>
        <fullName evidence="17">Uncharacterized protein LOC100369700</fullName>
    </submittedName>
</protein>
<evidence type="ECO:0000313" key="17">
    <source>
        <dbReference type="RefSeq" id="XP_006811577.1"/>
    </source>
</evidence>
<evidence type="ECO:0000256" key="4">
    <source>
        <dbReference type="ARBA" id="ARBA00022530"/>
    </source>
</evidence>
<dbReference type="SUPFAM" id="SSF82671">
    <property type="entry name" value="SEA domain"/>
    <property type="match status" value="1"/>
</dbReference>
<feature type="compositionally biased region" description="Polar residues" evidence="11">
    <location>
        <begin position="621"/>
        <end position="633"/>
    </location>
</feature>
<gene>
    <name evidence="17" type="primary">LOC100369700</name>
</gene>
<sequence length="731" mass="80568">MGSKMDSFVMVIITLCLLVIRYNTCEAIESCASLDCDHVCSLSGNVAKCSCNSGFALESDGVTCSDIDECDLDIDDCEHICANTEGGFQCSCQEGFYLQDDNRTCSRMLCDDTWTEWFDESNTSIGELELVDSLRTTHEFCSNPTDIECRLAAPPHTPYEQTGQIATCLLPSGFVCFHDDQRGQCNDYAVRVLCPANCTEESSAASMTTTASLISTASLTTTSLSLLIETTQYDEETTFSAPFSQDSMHVSLPSGRTSREQTTLSPLSTTETLSVSTIIAYLVTILGTTSDYTPATVVSATNPRSSPLSYSRNEDITTTTMADVLGITSTHTNAPIVSVADEIKSKTPPLFSPAVSLQAEHSITTEIMLTHTSVAQKTDARQQTIATTVVESVRESTVYTTGLCKKPAPHHCEGNINGRRFQLTFSVEGIEWSSDLTNSESCDFHNLAADVSASLQLTFESTNLSGTFLCFYINSFRLTLRRRRDVSNSTVELESELPILDIYTWVTEHVISDAFIEGVISTNAFRRYSMSVIIGTEVVVELDPIAGQGEVAVPTMSETATGILMVVGIALGTILIITIAWLTSKAWKRYSSKKQRGYERTYLTDFEDQGLQLDWNVGNPQETPCRNTNSPSYDSYPGHDSKMSVKSRDRPWSYIYGYSDDNRNEQHVRVTLEPMQRPSKYERFLENNGIKMQLQKTSSVDNYMPKVQQVVSSSLATHPRDLNGGTTDVIV</sequence>
<feature type="region of interest" description="Disordered" evidence="11">
    <location>
        <begin position="621"/>
        <end position="644"/>
    </location>
</feature>
<dbReference type="Pfam" id="PF13330">
    <property type="entry name" value="Mucin2_WxxW"/>
    <property type="match status" value="1"/>
</dbReference>
<keyword evidence="7" id="KW-0677">Repeat</keyword>
<keyword evidence="5 10" id="KW-0245">EGF-like domain</keyword>
<evidence type="ECO:0000256" key="6">
    <source>
        <dbReference type="ARBA" id="ARBA00022729"/>
    </source>
</evidence>
<dbReference type="Gene3D" id="2.10.25.10">
    <property type="entry name" value="Laminin"/>
    <property type="match status" value="2"/>
</dbReference>
<keyword evidence="12" id="KW-0472">Membrane</keyword>
<dbReference type="PROSITE" id="PS00010">
    <property type="entry name" value="ASX_HYDROXYL"/>
    <property type="match status" value="1"/>
</dbReference>
<feature type="chain" id="PRO_5045311325" evidence="13">
    <location>
        <begin position="28"/>
        <end position="731"/>
    </location>
</feature>
<comment type="subcellular location">
    <subcellularLocation>
        <location evidence="1">Secreted</location>
        <location evidence="1">Extracellular space</location>
        <location evidence="1">Extracellular matrix</location>
    </subcellularLocation>
</comment>
<organism evidence="16 17">
    <name type="scientific">Saccoglossus kowalevskii</name>
    <name type="common">Acorn worm</name>
    <dbReference type="NCBI Taxonomy" id="10224"/>
    <lineage>
        <taxon>Eukaryota</taxon>
        <taxon>Metazoa</taxon>
        <taxon>Hemichordata</taxon>
        <taxon>Enteropneusta</taxon>
        <taxon>Harrimaniidae</taxon>
        <taxon>Saccoglossus</taxon>
    </lineage>
</organism>
<keyword evidence="6 13" id="KW-0732">Signal</keyword>
<dbReference type="PANTHER" id="PTHR24050">
    <property type="entry name" value="PA14 DOMAIN-CONTAINING PROTEIN"/>
    <property type="match status" value="1"/>
</dbReference>
<name>A0ABM0LUY6_SACKO</name>
<feature type="transmembrane region" description="Helical" evidence="12">
    <location>
        <begin position="563"/>
        <end position="584"/>
    </location>
</feature>
<dbReference type="SMART" id="SM00179">
    <property type="entry name" value="EGF_CA"/>
    <property type="match status" value="1"/>
</dbReference>
<keyword evidence="8" id="KW-1015">Disulfide bond</keyword>
<evidence type="ECO:0000256" key="8">
    <source>
        <dbReference type="ARBA" id="ARBA00023157"/>
    </source>
</evidence>
<dbReference type="InterPro" id="IPR052235">
    <property type="entry name" value="Nephronectin_domain"/>
</dbReference>
<dbReference type="PANTHER" id="PTHR24050:SF27">
    <property type="entry name" value="FIBRILLIN-1"/>
    <property type="match status" value="1"/>
</dbReference>
<dbReference type="InterPro" id="IPR001881">
    <property type="entry name" value="EGF-like_Ca-bd_dom"/>
</dbReference>
<dbReference type="GeneID" id="100369700"/>
<dbReference type="Proteomes" id="UP000694865">
    <property type="component" value="Unplaced"/>
</dbReference>
<dbReference type="InterPro" id="IPR036364">
    <property type="entry name" value="SEA_dom_sf"/>
</dbReference>
<dbReference type="InterPro" id="IPR018097">
    <property type="entry name" value="EGF_Ca-bd_CS"/>
</dbReference>
<feature type="domain" description="SEA" evidence="14">
    <location>
        <begin position="417"/>
        <end position="544"/>
    </location>
</feature>
<keyword evidence="9" id="KW-0325">Glycoprotein</keyword>